<name>A0A0F9L3P7_9ZZZZ</name>
<comment type="caution">
    <text evidence="1">The sequence shown here is derived from an EMBL/GenBank/DDBJ whole genome shotgun (WGS) entry which is preliminary data.</text>
</comment>
<gene>
    <name evidence="1" type="ORF">LCGC14_1326800</name>
</gene>
<protein>
    <submittedName>
        <fullName evidence="1">Uncharacterized protein</fullName>
    </submittedName>
</protein>
<evidence type="ECO:0000313" key="1">
    <source>
        <dbReference type="EMBL" id="KKM81736.1"/>
    </source>
</evidence>
<organism evidence="1">
    <name type="scientific">marine sediment metagenome</name>
    <dbReference type="NCBI Taxonomy" id="412755"/>
    <lineage>
        <taxon>unclassified sequences</taxon>
        <taxon>metagenomes</taxon>
        <taxon>ecological metagenomes</taxon>
    </lineage>
</organism>
<reference evidence="1" key="1">
    <citation type="journal article" date="2015" name="Nature">
        <title>Complex archaea that bridge the gap between prokaryotes and eukaryotes.</title>
        <authorList>
            <person name="Spang A."/>
            <person name="Saw J.H."/>
            <person name="Jorgensen S.L."/>
            <person name="Zaremba-Niedzwiedzka K."/>
            <person name="Martijn J."/>
            <person name="Lind A.E."/>
            <person name="van Eijk R."/>
            <person name="Schleper C."/>
            <person name="Guy L."/>
            <person name="Ettema T.J."/>
        </authorList>
    </citation>
    <scope>NUCLEOTIDE SEQUENCE</scope>
</reference>
<accession>A0A0F9L3P7</accession>
<sequence>MTISSLSSIADRSSIQLRPGSTQDNWGGDETVTLSLISDSIDVRIEWAEGKSDNWDLWCFDSGASFEVGDILLFEDSDLTLALVIFRVSPFTTLRQRKFHHWEILAEEHELSVDELKTEAGI</sequence>
<dbReference type="AlphaFoldDB" id="A0A0F9L3P7"/>
<proteinExistence type="predicted"/>
<dbReference type="EMBL" id="LAZR01007973">
    <property type="protein sequence ID" value="KKM81736.1"/>
    <property type="molecule type" value="Genomic_DNA"/>
</dbReference>